<protein>
    <recommendedName>
        <fullName evidence="4">MYND-type domain-containing protein</fullName>
    </recommendedName>
</protein>
<feature type="transmembrane region" description="Helical" evidence="1">
    <location>
        <begin position="171"/>
        <end position="193"/>
    </location>
</feature>
<evidence type="ECO:0000256" key="1">
    <source>
        <dbReference type="SAM" id="Phobius"/>
    </source>
</evidence>
<gene>
    <name evidence="2" type="ORF">RSOLAG22IIIB_10376</name>
</gene>
<keyword evidence="1" id="KW-1133">Transmembrane helix</keyword>
<sequence>MSTALNNDRHAFWGLPFPDYFELYTNQALAVPLSPSEETNVLATATKTIELIIALSDLPEGSRQEATGYITLSMLKSILDATKIPKEIKKLADPRLVAGCMELMASVEPLFGYEYGYICFRILNLAANACILKVAGRLDSTIRQMEHASDDLLLFWSNSAAEVYSDLKRRAMIALVLCNAFTLDAVGGLIHLLHANQKQYFILLKELQSMGLSGLMFVLRAYIQIGGVLVAAPDFVPNEQDTTERLCNIAAEFYEGLVYVAPRSYLVLRLEESGALADWYKYANHFFGAGDALRAPTNSALRSIPKACGQVIIQILLAIHDKKHVNELYSIGGSCDNPRCPTPYDAAYICSECVDLVYCGVRCLAADWASLCQGLHKRVCQHQAVANPKSRPSYHRSIRDLRLQGMDIVRRGERGAENIVENFPINYNDLAP</sequence>
<keyword evidence="3" id="KW-1185">Reference proteome</keyword>
<dbReference type="EMBL" id="CYGV01001322">
    <property type="protein sequence ID" value="CUA72863.1"/>
    <property type="molecule type" value="Genomic_DNA"/>
</dbReference>
<reference evidence="2 3" key="1">
    <citation type="submission" date="2015-07" db="EMBL/GenBank/DDBJ databases">
        <authorList>
            <person name="Noorani M."/>
        </authorList>
    </citation>
    <scope>NUCLEOTIDE SEQUENCE [LARGE SCALE GENOMIC DNA]</scope>
    <source>
        <strain evidence="2">BBA 69670</strain>
    </source>
</reference>
<evidence type="ECO:0000313" key="3">
    <source>
        <dbReference type="Proteomes" id="UP000044841"/>
    </source>
</evidence>
<name>A0A0K6G3E4_9AGAM</name>
<accession>A0A0K6G3E4</accession>
<proteinExistence type="predicted"/>
<keyword evidence="1" id="KW-0812">Transmembrane</keyword>
<evidence type="ECO:0000313" key="2">
    <source>
        <dbReference type="EMBL" id="CUA72863.1"/>
    </source>
</evidence>
<organism evidence="2 3">
    <name type="scientific">Rhizoctonia solani</name>
    <dbReference type="NCBI Taxonomy" id="456999"/>
    <lineage>
        <taxon>Eukaryota</taxon>
        <taxon>Fungi</taxon>
        <taxon>Dikarya</taxon>
        <taxon>Basidiomycota</taxon>
        <taxon>Agaricomycotina</taxon>
        <taxon>Agaricomycetes</taxon>
        <taxon>Cantharellales</taxon>
        <taxon>Ceratobasidiaceae</taxon>
        <taxon>Rhizoctonia</taxon>
    </lineage>
</organism>
<dbReference type="AlphaFoldDB" id="A0A0K6G3E4"/>
<keyword evidence="1" id="KW-0472">Membrane</keyword>
<dbReference type="Proteomes" id="UP000044841">
    <property type="component" value="Unassembled WGS sequence"/>
</dbReference>
<evidence type="ECO:0008006" key="4">
    <source>
        <dbReference type="Google" id="ProtNLM"/>
    </source>
</evidence>